<dbReference type="InterPro" id="IPR001841">
    <property type="entry name" value="Znf_RING"/>
</dbReference>
<evidence type="ECO:0000256" key="6">
    <source>
        <dbReference type="ARBA" id="ARBA00022723"/>
    </source>
</evidence>
<dbReference type="SUPFAM" id="SSF49599">
    <property type="entry name" value="TRAF domain-like"/>
    <property type="match status" value="1"/>
</dbReference>
<dbReference type="PROSITE" id="PS50089">
    <property type="entry name" value="ZF_RING_2"/>
    <property type="match status" value="1"/>
</dbReference>
<keyword evidence="6" id="KW-0479">Metal-binding</keyword>
<comment type="similarity">
    <text evidence="3">Belongs to the SINA (Seven in absentia) family.</text>
</comment>
<dbReference type="PROSITE" id="PS51081">
    <property type="entry name" value="ZF_SIAH"/>
    <property type="match status" value="1"/>
</dbReference>
<dbReference type="AlphaFoldDB" id="A0ABD2NWK5"/>
<evidence type="ECO:0000259" key="11">
    <source>
        <dbReference type="PROSITE" id="PS50089"/>
    </source>
</evidence>
<dbReference type="InterPro" id="IPR013083">
    <property type="entry name" value="Znf_RING/FYVE/PHD"/>
</dbReference>
<comment type="catalytic activity">
    <reaction evidence="1">
        <text>S-ubiquitinyl-[E2 ubiquitin-conjugating enzyme]-L-cysteine + [acceptor protein]-L-lysine = [E2 ubiquitin-conjugating enzyme]-L-cysteine + N(6)-ubiquitinyl-[acceptor protein]-L-lysine.</text>
        <dbReference type="EC" id="2.3.2.27"/>
    </reaction>
</comment>
<evidence type="ECO:0000256" key="10">
    <source>
        <dbReference type="PROSITE-ProRule" id="PRU00455"/>
    </source>
</evidence>
<evidence type="ECO:0000313" key="14">
    <source>
        <dbReference type="Proteomes" id="UP001516400"/>
    </source>
</evidence>
<keyword evidence="7 10" id="KW-0863">Zinc-finger</keyword>
<keyword evidence="9" id="KW-0862">Zinc</keyword>
<dbReference type="Proteomes" id="UP001516400">
    <property type="component" value="Unassembled WGS sequence"/>
</dbReference>
<evidence type="ECO:0000256" key="9">
    <source>
        <dbReference type="ARBA" id="ARBA00022833"/>
    </source>
</evidence>
<accession>A0ABD2NWK5</accession>
<evidence type="ECO:0000259" key="12">
    <source>
        <dbReference type="PROSITE" id="PS51081"/>
    </source>
</evidence>
<name>A0ABD2NWK5_9CUCU</name>
<evidence type="ECO:0000256" key="5">
    <source>
        <dbReference type="ARBA" id="ARBA00022679"/>
    </source>
</evidence>
<dbReference type="PANTHER" id="PTHR45877">
    <property type="entry name" value="E3 UBIQUITIN-PROTEIN LIGASE SIAH2"/>
    <property type="match status" value="1"/>
</dbReference>
<dbReference type="InterPro" id="IPR004162">
    <property type="entry name" value="SINA-like_animal"/>
</dbReference>
<dbReference type="Gene3D" id="3.30.40.10">
    <property type="entry name" value="Zinc/RING finger domain, C3HC4 (zinc finger)"/>
    <property type="match status" value="2"/>
</dbReference>
<keyword evidence="14" id="KW-1185">Reference proteome</keyword>
<evidence type="ECO:0000256" key="1">
    <source>
        <dbReference type="ARBA" id="ARBA00000900"/>
    </source>
</evidence>
<keyword evidence="8" id="KW-0833">Ubl conjugation pathway</keyword>
<dbReference type="SUPFAM" id="SSF57850">
    <property type="entry name" value="RING/U-box"/>
    <property type="match status" value="1"/>
</dbReference>
<proteinExistence type="inferred from homology"/>
<dbReference type="GO" id="GO:0008270">
    <property type="term" value="F:zinc ion binding"/>
    <property type="evidence" value="ECO:0007669"/>
    <property type="project" value="UniProtKB-KW"/>
</dbReference>
<dbReference type="EC" id="2.3.2.27" evidence="4"/>
<evidence type="ECO:0000256" key="7">
    <source>
        <dbReference type="ARBA" id="ARBA00022771"/>
    </source>
</evidence>
<dbReference type="InterPro" id="IPR049548">
    <property type="entry name" value="Sina-like_RING"/>
</dbReference>
<evidence type="ECO:0000256" key="2">
    <source>
        <dbReference type="ARBA" id="ARBA00004906"/>
    </source>
</evidence>
<evidence type="ECO:0000256" key="4">
    <source>
        <dbReference type="ARBA" id="ARBA00012483"/>
    </source>
</evidence>
<gene>
    <name evidence="13" type="ORF">HHI36_006255</name>
</gene>
<reference evidence="13 14" key="1">
    <citation type="journal article" date="2021" name="BMC Biol.">
        <title>Horizontally acquired antibacterial genes associated with adaptive radiation of ladybird beetles.</title>
        <authorList>
            <person name="Li H.S."/>
            <person name="Tang X.F."/>
            <person name="Huang Y.H."/>
            <person name="Xu Z.Y."/>
            <person name="Chen M.L."/>
            <person name="Du X.Y."/>
            <person name="Qiu B.Y."/>
            <person name="Chen P.T."/>
            <person name="Zhang W."/>
            <person name="Slipinski A."/>
            <person name="Escalona H.E."/>
            <person name="Waterhouse R.M."/>
            <person name="Zwick A."/>
            <person name="Pang H."/>
        </authorList>
    </citation>
    <scope>NUCLEOTIDE SEQUENCE [LARGE SCALE GENOMIC DNA]</scope>
    <source>
        <strain evidence="13">SYSU2018</strain>
    </source>
</reference>
<dbReference type="GO" id="GO:0061630">
    <property type="term" value="F:ubiquitin protein ligase activity"/>
    <property type="evidence" value="ECO:0007669"/>
    <property type="project" value="UniProtKB-EC"/>
</dbReference>
<organism evidence="13 14">
    <name type="scientific">Cryptolaemus montrouzieri</name>
    <dbReference type="NCBI Taxonomy" id="559131"/>
    <lineage>
        <taxon>Eukaryota</taxon>
        <taxon>Metazoa</taxon>
        <taxon>Ecdysozoa</taxon>
        <taxon>Arthropoda</taxon>
        <taxon>Hexapoda</taxon>
        <taxon>Insecta</taxon>
        <taxon>Pterygota</taxon>
        <taxon>Neoptera</taxon>
        <taxon>Endopterygota</taxon>
        <taxon>Coleoptera</taxon>
        <taxon>Polyphaga</taxon>
        <taxon>Cucujiformia</taxon>
        <taxon>Coccinelloidea</taxon>
        <taxon>Coccinellidae</taxon>
        <taxon>Scymninae</taxon>
        <taxon>Scymnini</taxon>
        <taxon>Cryptolaemus</taxon>
    </lineage>
</organism>
<evidence type="ECO:0000313" key="13">
    <source>
        <dbReference type="EMBL" id="KAL3283096.1"/>
    </source>
</evidence>
<dbReference type="EMBL" id="JABFTP020000144">
    <property type="protein sequence ID" value="KAL3283096.1"/>
    <property type="molecule type" value="Genomic_DNA"/>
</dbReference>
<protein>
    <recommendedName>
        <fullName evidence="4">RING-type E3 ubiquitin transferase</fullName>
        <ecNumber evidence="4">2.3.2.27</ecNumber>
    </recommendedName>
</protein>
<dbReference type="Pfam" id="PF21361">
    <property type="entry name" value="Sina_ZnF"/>
    <property type="match status" value="1"/>
</dbReference>
<evidence type="ECO:0000256" key="3">
    <source>
        <dbReference type="ARBA" id="ARBA00009119"/>
    </source>
</evidence>
<dbReference type="InterPro" id="IPR013010">
    <property type="entry name" value="Znf_SIAH"/>
</dbReference>
<evidence type="ECO:0000256" key="8">
    <source>
        <dbReference type="ARBA" id="ARBA00022786"/>
    </source>
</evidence>
<sequence length="267" mass="31153">MADILQLVLVHYECPICNEYAYPPIRQCKIGHVICSSCFDKIALCPTCRREKSNQRSRLLEELHGDVIFPCKYNQEGCRKFDTGKKMLLHQKICIFETKSCPLNVAKTCYWTGADHNMVPHCFDSHPQMTRRGTYNRFRIEHVKDITDKTEIFTIIQAHERGFKLCRCLYKDGHMSWRVLFVSEFVNKYRFEFRIKFEGDEDVCLKLVPTHEQSKEGNIFEGKGHRILDADIIKNLCESNGGCLEYTVGVIDTKLDRIVNDILTWDV</sequence>
<feature type="domain" description="RING-type" evidence="11">
    <location>
        <begin position="14"/>
        <end position="49"/>
    </location>
</feature>
<feature type="domain" description="SIAH-type" evidence="12">
    <location>
        <begin position="66"/>
        <end position="127"/>
    </location>
</feature>
<comment type="pathway">
    <text evidence="2">Protein modification; protein ubiquitination.</text>
</comment>
<dbReference type="PANTHER" id="PTHR45877:SF2">
    <property type="entry name" value="E3 UBIQUITIN-PROTEIN LIGASE SINA-RELATED"/>
    <property type="match status" value="1"/>
</dbReference>
<comment type="caution">
    <text evidence="13">The sequence shown here is derived from an EMBL/GenBank/DDBJ whole genome shotgun (WGS) entry which is preliminary data.</text>
</comment>
<dbReference type="Pfam" id="PF21362">
    <property type="entry name" value="Sina_RING"/>
    <property type="match status" value="1"/>
</dbReference>
<keyword evidence="5" id="KW-0808">Transferase</keyword>